<dbReference type="EMBL" id="VTEI01000003">
    <property type="protein sequence ID" value="TYS18122.1"/>
    <property type="molecule type" value="Genomic_DNA"/>
</dbReference>
<dbReference type="Proteomes" id="UP000322267">
    <property type="component" value="Unassembled WGS sequence"/>
</dbReference>
<keyword evidence="1 3" id="KW-0378">Hydrolase</keyword>
<organism evidence="3 4">
    <name type="scientific">Rossellomorea vietnamensis</name>
    <dbReference type="NCBI Taxonomy" id="218284"/>
    <lineage>
        <taxon>Bacteria</taxon>
        <taxon>Bacillati</taxon>
        <taxon>Bacillota</taxon>
        <taxon>Bacilli</taxon>
        <taxon>Bacillales</taxon>
        <taxon>Bacillaceae</taxon>
        <taxon>Rossellomorea</taxon>
    </lineage>
</organism>
<dbReference type="SUPFAM" id="SSF56784">
    <property type="entry name" value="HAD-like"/>
    <property type="match status" value="1"/>
</dbReference>
<name>A0A5D4NZQ8_9BACI</name>
<dbReference type="Pfam" id="PF00702">
    <property type="entry name" value="Hydrolase"/>
    <property type="match status" value="1"/>
</dbReference>
<accession>A0A5D4NZQ8</accession>
<dbReference type="InterPro" id="IPR023214">
    <property type="entry name" value="HAD_sf"/>
</dbReference>
<protein>
    <submittedName>
        <fullName evidence="3">HAD family hydrolase</fullName>
    </submittedName>
</protein>
<dbReference type="SFLD" id="SFLDG01129">
    <property type="entry name" value="C1.5:_HAD__Beta-PGM__Phosphata"/>
    <property type="match status" value="1"/>
</dbReference>
<evidence type="ECO:0000313" key="3">
    <source>
        <dbReference type="EMBL" id="TYS18122.1"/>
    </source>
</evidence>
<dbReference type="AlphaFoldDB" id="A0A5D4NZQ8"/>
<dbReference type="GO" id="GO:0008967">
    <property type="term" value="F:phosphoglycolate phosphatase activity"/>
    <property type="evidence" value="ECO:0007669"/>
    <property type="project" value="TreeGrafter"/>
</dbReference>
<gene>
    <name evidence="3" type="ORF">FZC78_08210</name>
</gene>
<dbReference type="InterPro" id="IPR050155">
    <property type="entry name" value="HAD-like_hydrolase_sf"/>
</dbReference>
<dbReference type="Gene3D" id="3.40.50.1000">
    <property type="entry name" value="HAD superfamily/HAD-like"/>
    <property type="match status" value="1"/>
</dbReference>
<evidence type="ECO:0000256" key="1">
    <source>
        <dbReference type="ARBA" id="ARBA00022801"/>
    </source>
</evidence>
<dbReference type="PANTHER" id="PTHR43434">
    <property type="entry name" value="PHOSPHOGLYCOLATE PHOSPHATASE"/>
    <property type="match status" value="1"/>
</dbReference>
<sequence length="286" mass="32814">MAEERTIKAIIFDLDGTLYEDTHHFDFYAERLKVRTAVEYQGNFEDDYQKIIKGSHPLRIGRVYDVSRDLILIHKNGEVSEALTWEGEQLDEEGIRDLYREKLTFDMDTMFNVGDLWWVPNSIGRHYGLTSGESAEAFMETRTFMAAPDYQLNAIESLIEVLDNLKERVLLVLLTNSPEEDSEIILEKLGMKDSFHLKVFNGNKPLRTKEQFEAIKEKTCVEFHEMLSVGDNLINEILPAKELGCATVLIDPHEISVAGDADDIVRNIEEVVPVLSGLLFRERMVK</sequence>
<dbReference type="GO" id="GO:0006281">
    <property type="term" value="P:DNA repair"/>
    <property type="evidence" value="ECO:0007669"/>
    <property type="project" value="TreeGrafter"/>
</dbReference>
<dbReference type="InterPro" id="IPR036412">
    <property type="entry name" value="HAD-like_sf"/>
</dbReference>
<reference evidence="3 4" key="1">
    <citation type="submission" date="2019-08" db="EMBL/GenBank/DDBJ databases">
        <title>Bacillus genomes from the desert of Cuatro Cienegas, Coahuila.</title>
        <authorList>
            <person name="Olmedo-Alvarez G."/>
        </authorList>
    </citation>
    <scope>NUCLEOTIDE SEQUENCE [LARGE SCALE GENOMIC DNA]</scope>
    <source>
        <strain evidence="3 4">CH34_1T</strain>
    </source>
</reference>
<keyword evidence="2" id="KW-0460">Magnesium</keyword>
<evidence type="ECO:0000256" key="2">
    <source>
        <dbReference type="ARBA" id="ARBA00022842"/>
    </source>
</evidence>
<comment type="caution">
    <text evidence="3">The sequence shown here is derived from an EMBL/GenBank/DDBJ whole genome shotgun (WGS) entry which is preliminary data.</text>
</comment>
<dbReference type="SFLD" id="SFLDS00003">
    <property type="entry name" value="Haloacid_Dehalogenase"/>
    <property type="match status" value="1"/>
</dbReference>
<dbReference type="OrthoDB" id="2081981at2"/>
<dbReference type="PANTHER" id="PTHR43434:SF1">
    <property type="entry name" value="PHOSPHOGLYCOLATE PHOSPHATASE"/>
    <property type="match status" value="1"/>
</dbReference>
<proteinExistence type="predicted"/>
<evidence type="ECO:0000313" key="4">
    <source>
        <dbReference type="Proteomes" id="UP000322267"/>
    </source>
</evidence>